<keyword evidence="12" id="KW-1185">Reference proteome</keyword>
<dbReference type="KEGG" id="aplc:110979657"/>
<comment type="catalytic activity">
    <reaction evidence="8">
        <text>2-hydroxyoctanoate + O2 = 2-oxooctanoate + H2O2</text>
        <dbReference type="Rhea" id="RHEA:67940"/>
        <dbReference type="ChEBI" id="CHEBI:15379"/>
        <dbReference type="ChEBI" id="CHEBI:16240"/>
        <dbReference type="ChEBI" id="CHEBI:133514"/>
        <dbReference type="ChEBI" id="CHEBI:176689"/>
    </reaction>
    <physiologicalReaction direction="left-to-right" evidence="8">
        <dbReference type="Rhea" id="RHEA:67941"/>
    </physiologicalReaction>
</comment>
<dbReference type="AlphaFoldDB" id="A0A8B7YG29"/>
<evidence type="ECO:0000313" key="12">
    <source>
        <dbReference type="Proteomes" id="UP000694845"/>
    </source>
</evidence>
<evidence type="ECO:0000256" key="3">
    <source>
        <dbReference type="ARBA" id="ARBA00022630"/>
    </source>
</evidence>
<dbReference type="PROSITE" id="PS51349">
    <property type="entry name" value="FMN_HYDROXY_ACID_DH_2"/>
    <property type="match status" value="1"/>
</dbReference>
<dbReference type="InterPro" id="IPR013785">
    <property type="entry name" value="Aldolase_TIM"/>
</dbReference>
<keyword evidence="5" id="KW-0560">Oxidoreductase</keyword>
<organism evidence="12 13">
    <name type="scientific">Acanthaster planci</name>
    <name type="common">Crown-of-thorns starfish</name>
    <dbReference type="NCBI Taxonomy" id="133434"/>
    <lineage>
        <taxon>Eukaryota</taxon>
        <taxon>Metazoa</taxon>
        <taxon>Echinodermata</taxon>
        <taxon>Eleutherozoa</taxon>
        <taxon>Asterozoa</taxon>
        <taxon>Asteroidea</taxon>
        <taxon>Valvatacea</taxon>
        <taxon>Valvatida</taxon>
        <taxon>Acanthasteridae</taxon>
        <taxon>Acanthaster</taxon>
    </lineage>
</organism>
<evidence type="ECO:0000259" key="11">
    <source>
        <dbReference type="PROSITE" id="PS51349"/>
    </source>
</evidence>
<reference evidence="13" key="1">
    <citation type="submission" date="2025-08" db="UniProtKB">
        <authorList>
            <consortium name="RefSeq"/>
        </authorList>
    </citation>
    <scope>IDENTIFICATION</scope>
</reference>
<dbReference type="OrthoDB" id="25826at2759"/>
<feature type="binding site" evidence="10">
    <location>
        <position position="235"/>
    </location>
    <ligand>
        <name>FMN</name>
        <dbReference type="ChEBI" id="CHEBI:58210"/>
    </ligand>
</feature>
<protein>
    <recommendedName>
        <fullName evidence="2">(S)-2-hydroxy-acid oxidase</fullName>
        <ecNumber evidence="2">1.1.3.15</ecNumber>
    </recommendedName>
</protein>
<evidence type="ECO:0000256" key="4">
    <source>
        <dbReference type="ARBA" id="ARBA00022643"/>
    </source>
</evidence>
<comment type="similarity">
    <text evidence="6">Belongs to the FMN-dependent alpha-hydroxy acid dehydrogenase family.</text>
</comment>
<gene>
    <name evidence="13" type="primary">LOC110979657</name>
</gene>
<evidence type="ECO:0000256" key="10">
    <source>
        <dbReference type="PIRSR" id="PIRSR000138-2"/>
    </source>
</evidence>
<keyword evidence="3 10" id="KW-0285">Flavoprotein</keyword>
<feature type="binding site" evidence="10">
    <location>
        <position position="174"/>
    </location>
    <ligand>
        <name>FMN</name>
        <dbReference type="ChEBI" id="CHEBI:58210"/>
    </ligand>
</feature>
<evidence type="ECO:0000313" key="13">
    <source>
        <dbReference type="RefSeq" id="XP_022091355.1"/>
    </source>
</evidence>
<feature type="binding site" evidence="10">
    <location>
        <position position="146"/>
    </location>
    <ligand>
        <name>FMN</name>
        <dbReference type="ChEBI" id="CHEBI:58210"/>
    </ligand>
</feature>
<dbReference type="GO" id="GO:0005777">
    <property type="term" value="C:peroxisome"/>
    <property type="evidence" value="ECO:0007669"/>
    <property type="project" value="UniProtKB-ARBA"/>
</dbReference>
<comment type="catalytic activity">
    <reaction evidence="7">
        <text>a (2S)-2-hydroxycarboxylate + O2 = a 2-oxocarboxylate + H2O2</text>
        <dbReference type="Rhea" id="RHEA:16789"/>
        <dbReference type="ChEBI" id="CHEBI:15379"/>
        <dbReference type="ChEBI" id="CHEBI:16240"/>
        <dbReference type="ChEBI" id="CHEBI:35179"/>
        <dbReference type="ChEBI" id="CHEBI:58123"/>
        <dbReference type="EC" id="1.1.3.15"/>
    </reaction>
    <physiologicalReaction direction="left-to-right" evidence="7">
        <dbReference type="Rhea" id="RHEA:16790"/>
    </physiologicalReaction>
</comment>
<accession>A0A8B7YG29</accession>
<dbReference type="Proteomes" id="UP000694845">
    <property type="component" value="Unplaced"/>
</dbReference>
<dbReference type="GeneID" id="110979657"/>
<dbReference type="CDD" id="cd02809">
    <property type="entry name" value="alpha_hydroxyacid_oxid_FMN"/>
    <property type="match status" value="1"/>
</dbReference>
<dbReference type="EC" id="1.1.3.15" evidence="2"/>
<dbReference type="Gene3D" id="3.20.20.70">
    <property type="entry name" value="Aldolase class I"/>
    <property type="match status" value="1"/>
</dbReference>
<dbReference type="InterPro" id="IPR037396">
    <property type="entry name" value="FMN_HAD"/>
</dbReference>
<dbReference type="OMA" id="WADFQYE"/>
<keyword evidence="4 10" id="KW-0288">FMN</keyword>
<feature type="binding site" evidence="10">
    <location>
        <begin position="291"/>
        <end position="295"/>
    </location>
    <ligand>
        <name>FMN</name>
        <dbReference type="ChEBI" id="CHEBI:58210"/>
    </ligand>
</feature>
<sequence length="370" mass="40096">MNGPIRNKVKVEKMATLSKPTCLKDFELFARKSLPEPAYVYYRSGSHREQTLRDNELAFQRYRLRPRVLRDVSHRDVRTTLLGQEIAFPVAVAPTAMHCFAHIEGELATARAAKAVGTGMVLSVGTTSTMEDVATASSPNGLLWAQFHLFPDFDIARSIVRKAEENGYRALVLTIDCPVAQRTMGKSLKFPPGKGLANFPDTAGSCMGQKIANDSATWKDIGWLHSITSLPIVLKGILTGEDAREALKHDIAGIVVSNHGGRNLDGSLATIDTLSEVVEAVRGSNIEVYLDGGVRRGTDVLKALALGARAVFIGRPVLWGLAYDGEGGVRKVLEMIRDEFSLAMALSGCSSVSDITPDLVVKQTSYAAKL</sequence>
<proteinExistence type="inferred from homology"/>
<feature type="binding site" evidence="10">
    <location>
        <begin position="94"/>
        <end position="96"/>
    </location>
    <ligand>
        <name>FMN</name>
        <dbReference type="ChEBI" id="CHEBI:58210"/>
    </ligand>
</feature>
<feature type="binding site" evidence="10">
    <location>
        <position position="259"/>
    </location>
    <ligand>
        <name>glyoxylate</name>
        <dbReference type="ChEBI" id="CHEBI:36655"/>
    </ligand>
</feature>
<evidence type="ECO:0000256" key="1">
    <source>
        <dbReference type="ARBA" id="ARBA00001917"/>
    </source>
</evidence>
<evidence type="ECO:0000256" key="8">
    <source>
        <dbReference type="ARBA" id="ARBA00029327"/>
    </source>
</evidence>
<dbReference type="SUPFAM" id="SSF51395">
    <property type="entry name" value="FMN-linked oxidoreductases"/>
    <property type="match status" value="1"/>
</dbReference>
<feature type="binding site" evidence="10">
    <location>
        <position position="41"/>
    </location>
    <ligand>
        <name>glyoxylate</name>
        <dbReference type="ChEBI" id="CHEBI:36655"/>
    </ligand>
</feature>
<feature type="binding site" evidence="10">
    <location>
        <position position="262"/>
    </location>
    <ligand>
        <name>glyoxylate</name>
        <dbReference type="ChEBI" id="CHEBI:36655"/>
    </ligand>
</feature>
<name>A0A8B7YG29_ACAPL</name>
<dbReference type="Pfam" id="PF01070">
    <property type="entry name" value="FMN_dh"/>
    <property type="match status" value="1"/>
</dbReference>
<dbReference type="GO" id="GO:0010181">
    <property type="term" value="F:FMN binding"/>
    <property type="evidence" value="ECO:0007669"/>
    <property type="project" value="InterPro"/>
</dbReference>
<dbReference type="PANTHER" id="PTHR10578">
    <property type="entry name" value="S -2-HYDROXY-ACID OXIDASE-RELATED"/>
    <property type="match status" value="1"/>
</dbReference>
<evidence type="ECO:0000256" key="5">
    <source>
        <dbReference type="ARBA" id="ARBA00023002"/>
    </source>
</evidence>
<feature type="binding site" evidence="10">
    <location>
        <begin position="314"/>
        <end position="315"/>
    </location>
    <ligand>
        <name>FMN</name>
        <dbReference type="ChEBI" id="CHEBI:58210"/>
    </ligand>
</feature>
<evidence type="ECO:0000256" key="2">
    <source>
        <dbReference type="ARBA" id="ARBA00013087"/>
    </source>
</evidence>
<dbReference type="FunFam" id="3.20.20.70:FF:000056">
    <property type="entry name" value="hydroxyacid oxidase 2"/>
    <property type="match status" value="1"/>
</dbReference>
<feature type="binding site" evidence="10">
    <location>
        <position position="123"/>
    </location>
    <ligand>
        <name>FMN</name>
        <dbReference type="ChEBI" id="CHEBI:58210"/>
    </ligand>
</feature>
<feature type="domain" description="FMN hydroxy acid dehydrogenase" evidence="11">
    <location>
        <begin position="15"/>
        <end position="365"/>
    </location>
</feature>
<dbReference type="PIRSF" id="PIRSF000138">
    <property type="entry name" value="Al-hdrx_acd_dh"/>
    <property type="match status" value="1"/>
</dbReference>
<evidence type="ECO:0000256" key="7">
    <source>
        <dbReference type="ARBA" id="ARBA00029325"/>
    </source>
</evidence>
<dbReference type="RefSeq" id="XP_022091355.1">
    <property type="nucleotide sequence ID" value="XM_022235663.1"/>
</dbReference>
<evidence type="ECO:0000256" key="6">
    <source>
        <dbReference type="ARBA" id="ARBA00024042"/>
    </source>
</evidence>
<dbReference type="InterPro" id="IPR012133">
    <property type="entry name" value="Alpha-hydoxy_acid_DH_FMN"/>
</dbReference>
<feature type="binding site" evidence="10">
    <location>
        <position position="257"/>
    </location>
    <ligand>
        <name>FMN</name>
        <dbReference type="ChEBI" id="CHEBI:58210"/>
    </ligand>
</feature>
<dbReference type="GO" id="GO:0003973">
    <property type="term" value="F:(S)-2-hydroxy-acid oxidase activity"/>
    <property type="evidence" value="ECO:0007669"/>
    <property type="project" value="UniProtKB-EC"/>
</dbReference>
<dbReference type="PANTHER" id="PTHR10578:SF107">
    <property type="entry name" value="2-HYDROXYACID OXIDASE 1"/>
    <property type="match status" value="1"/>
</dbReference>
<dbReference type="InterPro" id="IPR000262">
    <property type="entry name" value="FMN-dep_DH"/>
</dbReference>
<evidence type="ECO:0000256" key="9">
    <source>
        <dbReference type="PIRSR" id="PIRSR000138-1"/>
    </source>
</evidence>
<feature type="active site" description="Proton acceptor" evidence="9">
    <location>
        <position position="259"/>
    </location>
</feature>
<comment type="cofactor">
    <cofactor evidence="1">
        <name>FMN</name>
        <dbReference type="ChEBI" id="CHEBI:58210"/>
    </cofactor>
</comment>